<evidence type="ECO:0000313" key="4">
    <source>
        <dbReference type="Proteomes" id="UP000494256"/>
    </source>
</evidence>
<dbReference type="OrthoDB" id="7482278at2759"/>
<evidence type="ECO:0000313" key="2">
    <source>
        <dbReference type="EMBL" id="CAB3253223.1"/>
    </source>
</evidence>
<protein>
    <submittedName>
        <fullName evidence="2">Uncharacterized protein</fullName>
    </submittedName>
</protein>
<sequence length="143" mass="15861">MEIQHKVVRIIILIKSCARCRTGDIPFIVTYGQREVTITAYKELPKIESFCEAGRQARNEVGAGRSPAARRLSRAAPYSRLARCITERASRTAHAHASPSPAPPLVQHVHTIQAKPFIDGNQLTLNKVSPCKSKIHQDLASQR</sequence>
<dbReference type="AlphaFoldDB" id="A0A8S1B5H1"/>
<dbReference type="EMBL" id="CADEBC010000561">
    <property type="protein sequence ID" value="CAB3253223.1"/>
    <property type="molecule type" value="Genomic_DNA"/>
</dbReference>
<dbReference type="Proteomes" id="UP000494106">
    <property type="component" value="Unassembled WGS sequence"/>
</dbReference>
<organism evidence="2 3">
    <name type="scientific">Arctia plantaginis</name>
    <name type="common">Wood tiger moth</name>
    <name type="synonym">Phalaena plantaginis</name>
    <dbReference type="NCBI Taxonomy" id="874455"/>
    <lineage>
        <taxon>Eukaryota</taxon>
        <taxon>Metazoa</taxon>
        <taxon>Ecdysozoa</taxon>
        <taxon>Arthropoda</taxon>
        <taxon>Hexapoda</taxon>
        <taxon>Insecta</taxon>
        <taxon>Pterygota</taxon>
        <taxon>Neoptera</taxon>
        <taxon>Endopterygota</taxon>
        <taxon>Lepidoptera</taxon>
        <taxon>Glossata</taxon>
        <taxon>Ditrysia</taxon>
        <taxon>Noctuoidea</taxon>
        <taxon>Erebidae</taxon>
        <taxon>Arctiinae</taxon>
        <taxon>Arctia</taxon>
    </lineage>
</organism>
<proteinExistence type="predicted"/>
<evidence type="ECO:0000313" key="3">
    <source>
        <dbReference type="Proteomes" id="UP000494106"/>
    </source>
</evidence>
<dbReference type="Proteomes" id="UP000494256">
    <property type="component" value="Unassembled WGS sequence"/>
</dbReference>
<name>A0A8S1B5H1_ARCPL</name>
<reference evidence="3 4" key="1">
    <citation type="submission" date="2020-04" db="EMBL/GenBank/DDBJ databases">
        <authorList>
            <person name="Wallbank WR R."/>
            <person name="Pardo Diaz C."/>
            <person name="Kozak K."/>
            <person name="Martin S."/>
            <person name="Jiggins C."/>
            <person name="Moest M."/>
            <person name="Warren A I."/>
            <person name="Byers J.R.P. K."/>
            <person name="Montejo-Kovacevich G."/>
            <person name="Yen C E."/>
        </authorList>
    </citation>
    <scope>NUCLEOTIDE SEQUENCE [LARGE SCALE GENOMIC DNA]</scope>
</reference>
<keyword evidence="3" id="KW-1185">Reference proteome</keyword>
<dbReference type="EMBL" id="CADEBD010000294">
    <property type="protein sequence ID" value="CAB3233981.1"/>
    <property type="molecule type" value="Genomic_DNA"/>
</dbReference>
<gene>
    <name evidence="2" type="ORF">APLA_LOCUS13950</name>
    <name evidence="1" type="ORF">APLA_LOCUS6299</name>
</gene>
<comment type="caution">
    <text evidence="2">The sequence shown here is derived from an EMBL/GenBank/DDBJ whole genome shotgun (WGS) entry which is preliminary data.</text>
</comment>
<accession>A0A8S1B5H1</accession>
<evidence type="ECO:0000313" key="1">
    <source>
        <dbReference type="EMBL" id="CAB3233981.1"/>
    </source>
</evidence>